<dbReference type="InterPro" id="IPR005576">
    <property type="entry name" value="Rpb7-like_N"/>
</dbReference>
<dbReference type="InterPro" id="IPR036898">
    <property type="entry name" value="RNA_pol_Rpb7-like_N_sf"/>
</dbReference>
<gene>
    <name evidence="8" type="ORF">OSTQU699_LOCUS9735</name>
</gene>
<reference evidence="8" key="1">
    <citation type="submission" date="2020-12" db="EMBL/GenBank/DDBJ databases">
        <authorList>
            <person name="Iha C."/>
        </authorList>
    </citation>
    <scope>NUCLEOTIDE SEQUENCE</scope>
</reference>
<dbReference type="GO" id="GO:0005666">
    <property type="term" value="C:RNA polymerase III complex"/>
    <property type="evidence" value="ECO:0007669"/>
    <property type="project" value="TreeGrafter"/>
</dbReference>
<evidence type="ECO:0000313" key="8">
    <source>
        <dbReference type="EMBL" id="CAD7704380.1"/>
    </source>
</evidence>
<evidence type="ECO:0000256" key="1">
    <source>
        <dbReference type="ARBA" id="ARBA00004123"/>
    </source>
</evidence>
<evidence type="ECO:0000259" key="7">
    <source>
        <dbReference type="Pfam" id="PF08292"/>
    </source>
</evidence>
<comment type="subcellular location">
    <subcellularLocation>
        <location evidence="1">Nucleus</location>
    </subcellularLocation>
</comment>
<evidence type="ECO:0000259" key="6">
    <source>
        <dbReference type="Pfam" id="PF03876"/>
    </source>
</evidence>
<proteinExistence type="inferred from homology"/>
<evidence type="ECO:0000256" key="5">
    <source>
        <dbReference type="ARBA" id="ARBA00023242"/>
    </source>
</evidence>
<dbReference type="GO" id="GO:0006384">
    <property type="term" value="P:transcription initiation at RNA polymerase III promoter"/>
    <property type="evidence" value="ECO:0007669"/>
    <property type="project" value="TreeGrafter"/>
</dbReference>
<dbReference type="OrthoDB" id="10256606at2759"/>
<comment type="caution">
    <text evidence="8">The sequence shown here is derived from an EMBL/GenBank/DDBJ whole genome shotgun (WGS) entry which is preliminary data.</text>
</comment>
<dbReference type="SUPFAM" id="SSF88798">
    <property type="entry name" value="N-terminal, heterodimerisation domain of RBP7 (RpoE)"/>
    <property type="match status" value="1"/>
</dbReference>
<dbReference type="InterPro" id="IPR045113">
    <property type="entry name" value="Rpb7-like"/>
</dbReference>
<feature type="domain" description="RNA polymerase Rpb7-like N-terminal" evidence="6">
    <location>
        <begin position="10"/>
        <end position="64"/>
    </location>
</feature>
<dbReference type="Gene3D" id="3.30.1490.120">
    <property type="entry name" value="RNA polymerase Rpb7-like, N-terminal domain"/>
    <property type="match status" value="1"/>
</dbReference>
<keyword evidence="5" id="KW-0539">Nucleus</keyword>
<protein>
    <recommendedName>
        <fullName evidence="10">DNA-directed RNA polymerase III subunit RPC8</fullName>
    </recommendedName>
</protein>
<dbReference type="Proteomes" id="UP000708148">
    <property type="component" value="Unassembled WGS sequence"/>
</dbReference>
<dbReference type="InterPro" id="IPR013238">
    <property type="entry name" value="RNA_pol_III_Rbc25"/>
</dbReference>
<dbReference type="Pfam" id="PF03876">
    <property type="entry name" value="SHS2_Rpb7-N"/>
    <property type="match status" value="1"/>
</dbReference>
<keyword evidence="9" id="KW-1185">Reference proteome</keyword>
<comment type="similarity">
    <text evidence="2">Belongs to the eukaryotic RPB7/RPC8 RNA polymerase subunit family.</text>
</comment>
<accession>A0A8S1JBB1</accession>
<dbReference type="PANTHER" id="PTHR12709">
    <property type="entry name" value="DNA-DIRECTED RNA POLYMERASE II, III"/>
    <property type="match status" value="1"/>
</dbReference>
<dbReference type="Gene3D" id="2.40.50.140">
    <property type="entry name" value="Nucleic acid-binding proteins"/>
    <property type="match status" value="1"/>
</dbReference>
<name>A0A8S1JBB1_9CHLO</name>
<dbReference type="AlphaFoldDB" id="A0A8S1JBB1"/>
<feature type="domain" description="RNA polymerase III subunit Rpc25" evidence="7">
    <location>
        <begin position="83"/>
        <end position="204"/>
    </location>
</feature>
<evidence type="ECO:0000313" key="9">
    <source>
        <dbReference type="Proteomes" id="UP000708148"/>
    </source>
</evidence>
<evidence type="ECO:0008006" key="10">
    <source>
        <dbReference type="Google" id="ProtNLM"/>
    </source>
</evidence>
<sequence length="216" mass="24738">MFFLSTLEESIRLEPKDLDKPRADAISLVIEELFVDKIVQDLGLVVTLYDIVSIASGFVHHSDGGPRFQVVFRVVVFRPFAGEVIVGKIKRVSRAGLHVSLGFFDDVIIPEHYLQEESMFDEAEQLWFWKYVGEDGQENKLYMELDEDIRFKSKAVRFQAIPTPEELRKAREKDPLIGTAEKPLALMEVIGEVYSEGLGPVAWWMDDDEENEQMPS</sequence>
<dbReference type="EMBL" id="CAJHUC010002792">
    <property type="protein sequence ID" value="CAD7704380.1"/>
    <property type="molecule type" value="Genomic_DNA"/>
</dbReference>
<evidence type="ECO:0000256" key="4">
    <source>
        <dbReference type="ARBA" id="ARBA00023163"/>
    </source>
</evidence>
<dbReference type="PANTHER" id="PTHR12709:SF1">
    <property type="entry name" value="DNA-DIRECTED RNA POLYMERASE III SUBUNIT RPC8"/>
    <property type="match status" value="1"/>
</dbReference>
<keyword evidence="3" id="KW-0240">DNA-directed RNA polymerase</keyword>
<organism evidence="8 9">
    <name type="scientific">Ostreobium quekettii</name>
    <dbReference type="NCBI Taxonomy" id="121088"/>
    <lineage>
        <taxon>Eukaryota</taxon>
        <taxon>Viridiplantae</taxon>
        <taxon>Chlorophyta</taxon>
        <taxon>core chlorophytes</taxon>
        <taxon>Ulvophyceae</taxon>
        <taxon>TCBD clade</taxon>
        <taxon>Bryopsidales</taxon>
        <taxon>Ostreobineae</taxon>
        <taxon>Ostreobiaceae</taxon>
        <taxon>Ostreobium</taxon>
    </lineage>
</organism>
<dbReference type="InterPro" id="IPR012340">
    <property type="entry name" value="NA-bd_OB-fold"/>
</dbReference>
<keyword evidence="4" id="KW-0804">Transcription</keyword>
<evidence type="ECO:0000256" key="2">
    <source>
        <dbReference type="ARBA" id="ARBA00009307"/>
    </source>
</evidence>
<dbReference type="Pfam" id="PF08292">
    <property type="entry name" value="RNA_pol_Rbc25"/>
    <property type="match status" value="1"/>
</dbReference>
<evidence type="ECO:0000256" key="3">
    <source>
        <dbReference type="ARBA" id="ARBA00022478"/>
    </source>
</evidence>
<dbReference type="SUPFAM" id="SSF50249">
    <property type="entry name" value="Nucleic acid-binding proteins"/>
    <property type="match status" value="1"/>
</dbReference>